<dbReference type="PROSITE" id="PS50093">
    <property type="entry name" value="PKD"/>
    <property type="match status" value="3"/>
</dbReference>
<gene>
    <name evidence="3" type="ORF">SAMN04488121_101875</name>
</gene>
<keyword evidence="1" id="KW-0732">Signal</keyword>
<proteinExistence type="predicted"/>
<accession>A0A1G7IKF5</accession>
<dbReference type="GO" id="GO:0004553">
    <property type="term" value="F:hydrolase activity, hydrolyzing O-glycosyl compounds"/>
    <property type="evidence" value="ECO:0007669"/>
    <property type="project" value="UniProtKB-ARBA"/>
</dbReference>
<dbReference type="OrthoDB" id="1490014at2"/>
<reference evidence="3 4" key="1">
    <citation type="submission" date="2016-10" db="EMBL/GenBank/DDBJ databases">
        <authorList>
            <person name="de Groot N.N."/>
        </authorList>
    </citation>
    <scope>NUCLEOTIDE SEQUENCE [LARGE SCALE GENOMIC DNA]</scope>
    <source>
        <strain evidence="3 4">DSM 527</strain>
    </source>
</reference>
<dbReference type="Pfam" id="PF18911">
    <property type="entry name" value="PKD_4"/>
    <property type="match status" value="3"/>
</dbReference>
<evidence type="ECO:0000313" key="4">
    <source>
        <dbReference type="Proteomes" id="UP000199045"/>
    </source>
</evidence>
<dbReference type="InterPro" id="IPR022409">
    <property type="entry name" value="PKD/Chitinase_dom"/>
</dbReference>
<evidence type="ECO:0000256" key="1">
    <source>
        <dbReference type="SAM" id="SignalP"/>
    </source>
</evidence>
<dbReference type="EMBL" id="FNBN01000001">
    <property type="protein sequence ID" value="SDF12779.1"/>
    <property type="molecule type" value="Genomic_DNA"/>
</dbReference>
<dbReference type="Proteomes" id="UP000199045">
    <property type="component" value="Unassembled WGS sequence"/>
</dbReference>
<dbReference type="InterPro" id="IPR026341">
    <property type="entry name" value="T9SS_type_B"/>
</dbReference>
<dbReference type="InterPro" id="IPR000601">
    <property type="entry name" value="PKD_dom"/>
</dbReference>
<dbReference type="InterPro" id="IPR056573">
    <property type="entry name" value="Lectin_L-type_dom"/>
</dbReference>
<dbReference type="SUPFAM" id="SSF49899">
    <property type="entry name" value="Concanavalin A-like lectins/glucanases"/>
    <property type="match status" value="1"/>
</dbReference>
<dbReference type="Pfam" id="PF18483">
    <property type="entry name" value="Lectin_L-type_dom"/>
    <property type="match status" value="1"/>
</dbReference>
<evidence type="ECO:0000259" key="2">
    <source>
        <dbReference type="PROSITE" id="PS50093"/>
    </source>
</evidence>
<feature type="domain" description="PKD" evidence="2">
    <location>
        <begin position="347"/>
        <end position="401"/>
    </location>
</feature>
<dbReference type="CDD" id="cd01951">
    <property type="entry name" value="lectin_L-type"/>
    <property type="match status" value="1"/>
</dbReference>
<dbReference type="GO" id="GO:0005975">
    <property type="term" value="P:carbohydrate metabolic process"/>
    <property type="evidence" value="ECO:0007669"/>
    <property type="project" value="UniProtKB-ARBA"/>
</dbReference>
<sequence length="649" mass="70760">MTRLFQLLTGLSWLLLSNLSLSAQLQTPYILNGAATQQSCNCYVLTENVTNTSGTAWNKNKISLNNSFDYYFDVNLGCKDETGADGIAFILQTQGTNLGATGQGIGFQNISPSLGVLIDTWQNMSDGDPVYDHVSIQMNGDISHLDSNNLAGPVTALAGNDNIEDCAWHIFRIKWDATSKLLEVSIDGALRVSVQKDLVADIFGGAPMVYWGFGSATGGSANKQQFCAALRPQLRFDNNQLFCEGEPIVFGDDSKSFGDITRRLWDFGDGTTSTVANPPPHLYAKAGEYKVRLVIEDNSGCISDTMKQNVTIGSYPVTDFTIDQLCTDRSVTITNKTTLDVGTIRQWAWDFGNGQTSAVQQPAVAYADTGTYKITLQATTTQGCSTSSQQTSKVYATPRISAIGENACIGQPISFTGTDETPLVPLSQWYWDFGNGQQQTGQQIDYIYPAGGTYQATLHVASHDGCLSDTSYVPVNVTDINLFAGNDTLAARGQPLQLNARTNGSGLQFTWSPTTGLTDPGIADPVAYLERDQVYHLTVTSPEGCVEIDTLNVKVYAGPEFYVPTAFSPNNDGRNDVFRAISPGVSQLDFFCVWNRWGQEVFRTQSLSASWDGYFKGTPMPAGTYVWMIQGTDYQGRMFNRRGTVTIVR</sequence>
<dbReference type="Gene3D" id="2.60.120.200">
    <property type="match status" value="1"/>
</dbReference>
<dbReference type="NCBIfam" id="TIGR04131">
    <property type="entry name" value="Bac_Flav_CTERM"/>
    <property type="match status" value="1"/>
</dbReference>
<dbReference type="SUPFAM" id="SSF49299">
    <property type="entry name" value="PKD domain"/>
    <property type="match status" value="3"/>
</dbReference>
<dbReference type="InterPro" id="IPR013783">
    <property type="entry name" value="Ig-like_fold"/>
</dbReference>
<feature type="signal peptide" evidence="1">
    <location>
        <begin position="1"/>
        <end position="22"/>
    </location>
</feature>
<dbReference type="InterPro" id="IPR035986">
    <property type="entry name" value="PKD_dom_sf"/>
</dbReference>
<dbReference type="SMART" id="SM00089">
    <property type="entry name" value="PKD"/>
    <property type="match status" value="3"/>
</dbReference>
<feature type="domain" description="PKD" evidence="2">
    <location>
        <begin position="425"/>
        <end position="482"/>
    </location>
</feature>
<dbReference type="AlphaFoldDB" id="A0A1G7IKF5"/>
<dbReference type="STRING" id="104663.SAMN04488121_101875"/>
<organism evidence="3 4">
    <name type="scientific">Chitinophaga filiformis</name>
    <name type="common">Myxococcus filiformis</name>
    <name type="synonym">Flexibacter filiformis</name>
    <dbReference type="NCBI Taxonomy" id="104663"/>
    <lineage>
        <taxon>Bacteria</taxon>
        <taxon>Pseudomonadati</taxon>
        <taxon>Bacteroidota</taxon>
        <taxon>Chitinophagia</taxon>
        <taxon>Chitinophagales</taxon>
        <taxon>Chitinophagaceae</taxon>
        <taxon>Chitinophaga</taxon>
    </lineage>
</organism>
<evidence type="ECO:0000313" key="3">
    <source>
        <dbReference type="EMBL" id="SDF12779.1"/>
    </source>
</evidence>
<dbReference type="Pfam" id="PF13585">
    <property type="entry name" value="CHU_C"/>
    <property type="match status" value="1"/>
</dbReference>
<feature type="chain" id="PRO_5011643562" evidence="1">
    <location>
        <begin position="23"/>
        <end position="649"/>
    </location>
</feature>
<dbReference type="Gene3D" id="2.60.40.10">
    <property type="entry name" value="Immunoglobulins"/>
    <property type="match status" value="3"/>
</dbReference>
<protein>
    <submittedName>
        <fullName evidence="3">Gliding motility-associated C-terminal domain-containing protein</fullName>
    </submittedName>
</protein>
<dbReference type="InterPro" id="IPR051136">
    <property type="entry name" value="Intracellular_Lectin-GPT"/>
</dbReference>
<name>A0A1G7IKF5_CHIFI</name>
<feature type="domain" description="PKD" evidence="2">
    <location>
        <begin position="265"/>
        <end position="300"/>
    </location>
</feature>
<dbReference type="InterPro" id="IPR013320">
    <property type="entry name" value="ConA-like_dom_sf"/>
</dbReference>
<dbReference type="PANTHER" id="PTHR12223">
    <property type="entry name" value="VESICULAR MANNOSE-BINDING LECTIN"/>
    <property type="match status" value="1"/>
</dbReference>
<dbReference type="CDD" id="cd00146">
    <property type="entry name" value="PKD"/>
    <property type="match status" value="3"/>
</dbReference>
<dbReference type="RefSeq" id="WP_089828991.1">
    <property type="nucleotide sequence ID" value="NZ_FNBN01000001.1"/>
</dbReference>